<protein>
    <submittedName>
        <fullName evidence="4">Cysteine-rich venom protein-like</fullName>
    </submittedName>
</protein>
<dbReference type="InterPro" id="IPR042076">
    <property type="entry name" value="Crisp-like_dom"/>
</dbReference>
<dbReference type="Pfam" id="PF00188">
    <property type="entry name" value="CAP"/>
    <property type="match status" value="1"/>
</dbReference>
<reference evidence="4" key="1">
    <citation type="submission" date="2025-08" db="UniProtKB">
        <authorList>
            <consortium name="RefSeq"/>
        </authorList>
    </citation>
    <scope>IDENTIFICATION</scope>
</reference>
<dbReference type="InterPro" id="IPR013871">
    <property type="entry name" value="Cysteine_rich_secretory"/>
</dbReference>
<name>A0ABM0RUF4_GALVR</name>
<gene>
    <name evidence="4" type="primary">LOC103601593</name>
</gene>
<comment type="caution">
    <text evidence="1">Lacks conserved residue(s) required for the propagation of feature annotation.</text>
</comment>
<sequence length="262" mass="28982">MIKDSPKDVSTPFAAVSDLYSSSLHATGRSHEHSAEKQIETVFTKPPEYDDISLPLLSPQNEEVQNIILDLHNKARSSVIPSASNMLKMVWSSQAAASAQGIADTCKMESSSDERQVEGKPCGENIFQSPKAVSWESVFLDWNSQKLNFLYGIGANSPDAPIHSYTQNYPSLSESLIFLDSAEDQIIRPGKEGNKPELIFVPYDEGAECGHCPKDCDQNLCSNPCRYYNKGDNCETLQDQCNNEEVKNSCEATCQCNDNEII</sequence>
<evidence type="ECO:0000256" key="1">
    <source>
        <dbReference type="PROSITE-ProRule" id="PRU01005"/>
    </source>
</evidence>
<dbReference type="Gene3D" id="1.10.10.740">
    <property type="entry name" value="Crisp domain"/>
    <property type="match status" value="1"/>
</dbReference>
<dbReference type="InterPro" id="IPR003582">
    <property type="entry name" value="ShKT_dom"/>
</dbReference>
<dbReference type="RefSeq" id="XP_008584245.1">
    <property type="nucleotide sequence ID" value="XM_008586023.1"/>
</dbReference>
<keyword evidence="3" id="KW-1185">Reference proteome</keyword>
<evidence type="ECO:0000313" key="3">
    <source>
        <dbReference type="Proteomes" id="UP000694923"/>
    </source>
</evidence>
<dbReference type="Pfam" id="PF08562">
    <property type="entry name" value="Crisp"/>
    <property type="match status" value="1"/>
</dbReference>
<evidence type="ECO:0000259" key="2">
    <source>
        <dbReference type="PROSITE" id="PS51670"/>
    </source>
</evidence>
<proteinExistence type="predicted"/>
<accession>A0ABM0RUF4</accession>
<dbReference type="SUPFAM" id="SSF55797">
    <property type="entry name" value="PR-1-like"/>
    <property type="match status" value="1"/>
</dbReference>
<dbReference type="GeneID" id="103601593"/>
<dbReference type="InterPro" id="IPR014044">
    <property type="entry name" value="CAP_dom"/>
</dbReference>
<feature type="domain" description="ShKT" evidence="2">
    <location>
        <begin position="225"/>
        <end position="256"/>
    </location>
</feature>
<organism evidence="3 4">
    <name type="scientific">Galeopterus variegatus</name>
    <name type="common">Malayan flying lemur</name>
    <name type="synonym">Cynocephalus variegatus</name>
    <dbReference type="NCBI Taxonomy" id="482537"/>
    <lineage>
        <taxon>Eukaryota</taxon>
        <taxon>Metazoa</taxon>
        <taxon>Chordata</taxon>
        <taxon>Craniata</taxon>
        <taxon>Vertebrata</taxon>
        <taxon>Euteleostomi</taxon>
        <taxon>Mammalia</taxon>
        <taxon>Eutheria</taxon>
        <taxon>Euarchontoglires</taxon>
        <taxon>Dermoptera</taxon>
        <taxon>Cynocephalidae</taxon>
        <taxon>Galeopterus</taxon>
    </lineage>
</organism>
<dbReference type="SUPFAM" id="SSF57546">
    <property type="entry name" value="Crisp domain-like"/>
    <property type="match status" value="1"/>
</dbReference>
<dbReference type="SMART" id="SM00198">
    <property type="entry name" value="SCP"/>
    <property type="match status" value="1"/>
</dbReference>
<dbReference type="Gene3D" id="3.40.33.10">
    <property type="entry name" value="CAP"/>
    <property type="match status" value="1"/>
</dbReference>
<dbReference type="Proteomes" id="UP000694923">
    <property type="component" value="Unplaced"/>
</dbReference>
<dbReference type="PROSITE" id="PS51670">
    <property type="entry name" value="SHKT"/>
    <property type="match status" value="1"/>
</dbReference>
<dbReference type="InterPro" id="IPR035940">
    <property type="entry name" value="CAP_sf"/>
</dbReference>
<evidence type="ECO:0000313" key="4">
    <source>
        <dbReference type="RefSeq" id="XP_008584245.1"/>
    </source>
</evidence>
<keyword evidence="1" id="KW-1015">Disulfide bond</keyword>
<feature type="disulfide bond" evidence="1">
    <location>
        <begin position="241"/>
        <end position="254"/>
    </location>
</feature>